<accession>A0A951URV8</accession>
<evidence type="ECO:0000313" key="2">
    <source>
        <dbReference type="Proteomes" id="UP000729701"/>
    </source>
</evidence>
<dbReference type="EMBL" id="JAHHGZ010000010">
    <property type="protein sequence ID" value="MBW4668008.1"/>
    <property type="molecule type" value="Genomic_DNA"/>
</dbReference>
<dbReference type="AlphaFoldDB" id="A0A951URV8"/>
<comment type="caution">
    <text evidence="1">The sequence shown here is derived from an EMBL/GenBank/DDBJ whole genome shotgun (WGS) entry which is preliminary data.</text>
</comment>
<proteinExistence type="predicted"/>
<reference evidence="1" key="2">
    <citation type="journal article" date="2022" name="Microbiol. Resour. Announc.">
        <title>Metagenome Sequencing to Explore Phylogenomics of Terrestrial Cyanobacteria.</title>
        <authorList>
            <person name="Ward R.D."/>
            <person name="Stajich J.E."/>
            <person name="Johansen J.R."/>
            <person name="Huntemann M."/>
            <person name="Clum A."/>
            <person name="Foster B."/>
            <person name="Foster B."/>
            <person name="Roux S."/>
            <person name="Palaniappan K."/>
            <person name="Varghese N."/>
            <person name="Mukherjee S."/>
            <person name="Reddy T.B.K."/>
            <person name="Daum C."/>
            <person name="Copeland A."/>
            <person name="Chen I.A."/>
            <person name="Ivanova N.N."/>
            <person name="Kyrpides N.C."/>
            <person name="Shapiro N."/>
            <person name="Eloe-Fadrosh E.A."/>
            <person name="Pietrasiak N."/>
        </authorList>
    </citation>
    <scope>NUCLEOTIDE SEQUENCE</scope>
    <source>
        <strain evidence="1">GSE-NOS-MK-12-04C</strain>
    </source>
</reference>
<dbReference type="Proteomes" id="UP000729701">
    <property type="component" value="Unassembled WGS sequence"/>
</dbReference>
<evidence type="ECO:0000313" key="1">
    <source>
        <dbReference type="EMBL" id="MBW4668008.1"/>
    </source>
</evidence>
<protein>
    <submittedName>
        <fullName evidence="1">Uncharacterized protein</fullName>
    </submittedName>
</protein>
<gene>
    <name evidence="1" type="ORF">KME60_11415</name>
</gene>
<reference evidence="1" key="1">
    <citation type="submission" date="2021-05" db="EMBL/GenBank/DDBJ databases">
        <authorList>
            <person name="Pietrasiak N."/>
            <person name="Ward R."/>
            <person name="Stajich J.E."/>
            <person name="Kurbessoian T."/>
        </authorList>
    </citation>
    <scope>NUCLEOTIDE SEQUENCE</scope>
    <source>
        <strain evidence="1">GSE-NOS-MK-12-04C</strain>
    </source>
</reference>
<sequence>MKTLEELKSRAKELGHLAAEYSRQANQVHATDREQGKMLMRQAYDASKRCQVVIKEILRYERTTV</sequence>
<name>A0A951URV8_9CYAN</name>
<organism evidence="1 2">
    <name type="scientific">Cyanomargarita calcarea GSE-NOS-MK-12-04C</name>
    <dbReference type="NCBI Taxonomy" id="2839659"/>
    <lineage>
        <taxon>Bacteria</taxon>
        <taxon>Bacillati</taxon>
        <taxon>Cyanobacteriota</taxon>
        <taxon>Cyanophyceae</taxon>
        <taxon>Nostocales</taxon>
        <taxon>Cyanomargaritaceae</taxon>
        <taxon>Cyanomargarita</taxon>
    </lineage>
</organism>